<evidence type="ECO:0000313" key="2">
    <source>
        <dbReference type="Proteomes" id="UP001596270"/>
    </source>
</evidence>
<protein>
    <submittedName>
        <fullName evidence="1">Uncharacterized protein</fullName>
    </submittedName>
</protein>
<comment type="caution">
    <text evidence="1">The sequence shown here is derived from an EMBL/GenBank/DDBJ whole genome shotgun (WGS) entry which is preliminary data.</text>
</comment>
<dbReference type="EMBL" id="JBHSRS010000067">
    <property type="protein sequence ID" value="MFC6282110.1"/>
    <property type="molecule type" value="Genomic_DNA"/>
</dbReference>
<organism evidence="1 2">
    <name type="scientific">Polaromonas aquatica</name>
    <dbReference type="NCBI Taxonomy" id="332657"/>
    <lineage>
        <taxon>Bacteria</taxon>
        <taxon>Pseudomonadati</taxon>
        <taxon>Pseudomonadota</taxon>
        <taxon>Betaproteobacteria</taxon>
        <taxon>Burkholderiales</taxon>
        <taxon>Comamonadaceae</taxon>
        <taxon>Polaromonas</taxon>
    </lineage>
</organism>
<proteinExistence type="predicted"/>
<dbReference type="Proteomes" id="UP001596270">
    <property type="component" value="Unassembled WGS sequence"/>
</dbReference>
<name>A0ABW1TYY7_9BURK</name>
<gene>
    <name evidence="1" type="ORF">ACFQND_12825</name>
</gene>
<dbReference type="RefSeq" id="WP_371435865.1">
    <property type="nucleotide sequence ID" value="NZ_JBHSRS010000067.1"/>
</dbReference>
<sequence>MKLDSFEVVYSAANELFLKGESLVCEGAGATVVVRHIETAGQEIEVMYFNDGTHNHQTKRFNASNYPTSGLAQMQVASRYLPLLSHGDTYGK</sequence>
<keyword evidence="2" id="KW-1185">Reference proteome</keyword>
<accession>A0ABW1TYY7</accession>
<evidence type="ECO:0000313" key="1">
    <source>
        <dbReference type="EMBL" id="MFC6282110.1"/>
    </source>
</evidence>
<reference evidence="2" key="1">
    <citation type="journal article" date="2019" name="Int. J. Syst. Evol. Microbiol.">
        <title>The Global Catalogue of Microorganisms (GCM) 10K type strain sequencing project: providing services to taxonomists for standard genome sequencing and annotation.</title>
        <authorList>
            <consortium name="The Broad Institute Genomics Platform"/>
            <consortium name="The Broad Institute Genome Sequencing Center for Infectious Disease"/>
            <person name="Wu L."/>
            <person name="Ma J."/>
        </authorList>
    </citation>
    <scope>NUCLEOTIDE SEQUENCE [LARGE SCALE GENOMIC DNA]</scope>
    <source>
        <strain evidence="2">CCUG 39402</strain>
    </source>
</reference>